<proteinExistence type="predicted"/>
<reference evidence="1" key="1">
    <citation type="submission" date="2021-01" db="EMBL/GenBank/DDBJ databases">
        <authorList>
            <consortium name="Genoscope - CEA"/>
            <person name="William W."/>
        </authorList>
    </citation>
    <scope>NUCLEOTIDE SEQUENCE</scope>
</reference>
<sequence length="77" mass="9355">MPQKKIKSNRIYKISHKNQIKLYDISTNLLFRYKEENNVYGKDKLNFLTLQFRTYLYIKPQNFSIHFIQILNITRAG</sequence>
<dbReference type="Proteomes" id="UP000689195">
    <property type="component" value="Unassembled WGS sequence"/>
</dbReference>
<organism evidence="1 2">
    <name type="scientific">Paramecium pentaurelia</name>
    <dbReference type="NCBI Taxonomy" id="43138"/>
    <lineage>
        <taxon>Eukaryota</taxon>
        <taxon>Sar</taxon>
        <taxon>Alveolata</taxon>
        <taxon>Ciliophora</taxon>
        <taxon>Intramacronucleata</taxon>
        <taxon>Oligohymenophorea</taxon>
        <taxon>Peniculida</taxon>
        <taxon>Parameciidae</taxon>
        <taxon>Paramecium</taxon>
    </lineage>
</organism>
<dbReference type="AlphaFoldDB" id="A0A8S1XKQ9"/>
<evidence type="ECO:0000313" key="2">
    <source>
        <dbReference type="Proteomes" id="UP000689195"/>
    </source>
</evidence>
<accession>A0A8S1XKQ9</accession>
<evidence type="ECO:0000313" key="1">
    <source>
        <dbReference type="EMBL" id="CAD8201474.1"/>
    </source>
</evidence>
<name>A0A8S1XKQ9_9CILI</name>
<protein>
    <submittedName>
        <fullName evidence="1">Uncharacterized protein</fullName>
    </submittedName>
</protein>
<keyword evidence="2" id="KW-1185">Reference proteome</keyword>
<dbReference type="EMBL" id="CAJJDO010000128">
    <property type="protein sequence ID" value="CAD8201474.1"/>
    <property type="molecule type" value="Genomic_DNA"/>
</dbReference>
<gene>
    <name evidence="1" type="ORF">PPENT_87.1.T1280008</name>
</gene>
<comment type="caution">
    <text evidence="1">The sequence shown here is derived from an EMBL/GenBank/DDBJ whole genome shotgun (WGS) entry which is preliminary data.</text>
</comment>